<protein>
    <submittedName>
        <fullName evidence="2">Chromosome-partitioning ATPase Soj</fullName>
        <ecNumber evidence="2">3.6.-.-</ecNumber>
    </submittedName>
</protein>
<dbReference type="Pfam" id="PF01656">
    <property type="entry name" value="CbiA"/>
    <property type="match status" value="1"/>
</dbReference>
<dbReference type="Gene3D" id="3.40.50.300">
    <property type="entry name" value="P-loop containing nucleotide triphosphate hydrolases"/>
    <property type="match status" value="1"/>
</dbReference>
<dbReference type="PANTHER" id="PTHR13696">
    <property type="entry name" value="P-LOOP CONTAINING NUCLEOSIDE TRIPHOSPHATE HYDROLASE"/>
    <property type="match status" value="1"/>
</dbReference>
<dbReference type="InterPro" id="IPR050678">
    <property type="entry name" value="DNA_Partitioning_ATPase"/>
</dbReference>
<dbReference type="InterPro" id="IPR027417">
    <property type="entry name" value="P-loop_NTPase"/>
</dbReference>
<dbReference type="NCBIfam" id="NF041546">
    <property type="entry name" value="ParA_partition"/>
    <property type="match status" value="1"/>
</dbReference>
<comment type="caution">
    <text evidence="2">The sequence shown here is derived from an EMBL/GenBank/DDBJ whole genome shotgun (WGS) entry which is preliminary data.</text>
</comment>
<gene>
    <name evidence="2" type="primary">soj_17</name>
    <name evidence="2" type="ORF">GALL_207370</name>
</gene>
<evidence type="ECO:0000313" key="2">
    <source>
        <dbReference type="EMBL" id="OIQ97185.1"/>
    </source>
</evidence>
<keyword evidence="2" id="KW-0378">Hydrolase</keyword>
<evidence type="ECO:0000259" key="1">
    <source>
        <dbReference type="Pfam" id="PF01656"/>
    </source>
</evidence>
<reference evidence="2" key="1">
    <citation type="submission" date="2016-10" db="EMBL/GenBank/DDBJ databases">
        <title>Sequence of Gallionella enrichment culture.</title>
        <authorList>
            <person name="Poehlein A."/>
            <person name="Muehling M."/>
            <person name="Daniel R."/>
        </authorList>
    </citation>
    <scope>NUCLEOTIDE SEQUENCE</scope>
</reference>
<dbReference type="PIRSF" id="PIRSF009320">
    <property type="entry name" value="Nuc_binding_HP_1000"/>
    <property type="match status" value="1"/>
</dbReference>
<dbReference type="EC" id="3.6.-.-" evidence="2"/>
<dbReference type="SUPFAM" id="SSF52540">
    <property type="entry name" value="P-loop containing nucleoside triphosphate hydrolases"/>
    <property type="match status" value="1"/>
</dbReference>
<dbReference type="InterPro" id="IPR002586">
    <property type="entry name" value="CobQ/CobB/MinD/ParA_Nub-bd_dom"/>
</dbReference>
<dbReference type="CDD" id="cd02042">
    <property type="entry name" value="ParAB_family"/>
    <property type="match status" value="1"/>
</dbReference>
<dbReference type="InterPro" id="IPR048089">
    <property type="entry name" value="McdA"/>
</dbReference>
<name>A0A1J5RN77_9ZZZZ</name>
<dbReference type="AlphaFoldDB" id="A0A1J5RN77"/>
<organism evidence="2">
    <name type="scientific">mine drainage metagenome</name>
    <dbReference type="NCBI Taxonomy" id="410659"/>
    <lineage>
        <taxon>unclassified sequences</taxon>
        <taxon>metagenomes</taxon>
        <taxon>ecological metagenomes</taxon>
    </lineage>
</organism>
<accession>A0A1J5RN77</accession>
<sequence length="218" mass="23288">MTATTIAIAQQKGGAGKTTIAAQLAVAWMRQGYRVALLDVDPQGSLSAWYGMRRRNGVADDLVSQDVQGWKLSTEIDRLKAAYDILIVDTPPHAETDARVAVRAAGLILMPVQPSPMDLWASAPTLEMARKERTPALLVLNRVPARNRLTDTIRARIAEDDLPLADSMVGNRSGFAASMMDGKGVVETAPRSTAALEIIALADEIAGRLSLSPGRSAS</sequence>
<dbReference type="EMBL" id="MLJW01000136">
    <property type="protein sequence ID" value="OIQ97185.1"/>
    <property type="molecule type" value="Genomic_DNA"/>
</dbReference>
<dbReference type="GO" id="GO:0016787">
    <property type="term" value="F:hydrolase activity"/>
    <property type="evidence" value="ECO:0007669"/>
    <property type="project" value="UniProtKB-KW"/>
</dbReference>
<feature type="domain" description="CobQ/CobB/MinD/ParA nucleotide binding" evidence="1">
    <location>
        <begin position="6"/>
        <end position="181"/>
    </location>
</feature>
<dbReference type="PANTHER" id="PTHR13696:SF96">
    <property type="entry name" value="COBQ_COBB_MIND_PARA NUCLEOTIDE BINDING DOMAIN-CONTAINING PROTEIN"/>
    <property type="match status" value="1"/>
</dbReference>
<proteinExistence type="predicted"/>